<dbReference type="GO" id="GO:0005737">
    <property type="term" value="C:cytoplasm"/>
    <property type="evidence" value="ECO:0007669"/>
    <property type="project" value="TreeGrafter"/>
</dbReference>
<dbReference type="AlphaFoldDB" id="A0A6A5XZW9"/>
<dbReference type="SUPFAM" id="SSF51735">
    <property type="entry name" value="NAD(P)-binding Rossmann-fold domains"/>
    <property type="match status" value="1"/>
</dbReference>
<dbReference type="RefSeq" id="XP_033387154.1">
    <property type="nucleotide sequence ID" value="XM_033526960.1"/>
</dbReference>
<dbReference type="Proteomes" id="UP000799778">
    <property type="component" value="Unassembled WGS sequence"/>
</dbReference>
<sequence>MSPKIFITGATGYIGGDALYALYNKHPEYTYSALVRSEEKGKAVQAAFPNVRIVVGTLDDAEILEREAADADVVIHTADASDHEGAARAIAKGLSSGHTASRPGYWLHTGGTGILCWYDERSDDRLGTWNDSPPYNDWSGVSDLTSLPDDAFHRNVDKIVLEAGTREAEKVRTAILCPPTIYGKGRGPSNARSRQAYELAKYILETGVVPIIGPGKSRWDHVHVADLSEVFVKLTEEAVKGSKDEELWGEKGYFLVESGDHVWSELARKMGRKAVELGYLKEVKEQSLGKEEAFKQAGFQAVSWGLNSRGRAERAKKTLGWKPAGSSLDEEIETIVKEEKERLG</sequence>
<organism evidence="3 4">
    <name type="scientific">Aaosphaeria arxii CBS 175.79</name>
    <dbReference type="NCBI Taxonomy" id="1450172"/>
    <lineage>
        <taxon>Eukaryota</taxon>
        <taxon>Fungi</taxon>
        <taxon>Dikarya</taxon>
        <taxon>Ascomycota</taxon>
        <taxon>Pezizomycotina</taxon>
        <taxon>Dothideomycetes</taxon>
        <taxon>Pleosporomycetidae</taxon>
        <taxon>Pleosporales</taxon>
        <taxon>Pleosporales incertae sedis</taxon>
        <taxon>Aaosphaeria</taxon>
    </lineage>
</organism>
<feature type="domain" description="NAD(P)-binding" evidence="2">
    <location>
        <begin position="9"/>
        <end position="91"/>
    </location>
</feature>
<protein>
    <submittedName>
        <fullName evidence="3">NAD(P)-binding protein</fullName>
    </submittedName>
</protein>
<evidence type="ECO:0000313" key="3">
    <source>
        <dbReference type="EMBL" id="KAF2018815.1"/>
    </source>
</evidence>
<evidence type="ECO:0000259" key="1">
    <source>
        <dbReference type="Pfam" id="PF01370"/>
    </source>
</evidence>
<gene>
    <name evidence="3" type="ORF">BU24DRAFT_418368</name>
</gene>
<dbReference type="InterPro" id="IPR051783">
    <property type="entry name" value="NAD(P)-dependent_oxidoreduct"/>
</dbReference>
<dbReference type="PANTHER" id="PTHR48079">
    <property type="entry name" value="PROTEIN YEEZ"/>
    <property type="match status" value="1"/>
</dbReference>
<evidence type="ECO:0000259" key="2">
    <source>
        <dbReference type="Pfam" id="PF13460"/>
    </source>
</evidence>
<accession>A0A6A5XZW9</accession>
<dbReference type="EMBL" id="ML978067">
    <property type="protein sequence ID" value="KAF2018815.1"/>
    <property type="molecule type" value="Genomic_DNA"/>
</dbReference>
<keyword evidence="4" id="KW-1185">Reference proteome</keyword>
<dbReference type="GeneID" id="54284357"/>
<dbReference type="Pfam" id="PF01370">
    <property type="entry name" value="Epimerase"/>
    <property type="match status" value="1"/>
</dbReference>
<name>A0A6A5XZW9_9PLEO</name>
<dbReference type="InterPro" id="IPR036291">
    <property type="entry name" value="NAD(P)-bd_dom_sf"/>
</dbReference>
<dbReference type="Pfam" id="PF13460">
    <property type="entry name" value="NAD_binding_10"/>
    <property type="match status" value="1"/>
</dbReference>
<dbReference type="OrthoDB" id="2130169at2759"/>
<dbReference type="InterPro" id="IPR001509">
    <property type="entry name" value="Epimerase_deHydtase"/>
</dbReference>
<dbReference type="Gene3D" id="3.40.50.720">
    <property type="entry name" value="NAD(P)-binding Rossmann-like Domain"/>
    <property type="match status" value="2"/>
</dbReference>
<feature type="domain" description="NAD-dependent epimerase/dehydratase" evidence="1">
    <location>
        <begin position="166"/>
        <end position="242"/>
    </location>
</feature>
<proteinExistence type="predicted"/>
<dbReference type="InterPro" id="IPR016040">
    <property type="entry name" value="NAD(P)-bd_dom"/>
</dbReference>
<evidence type="ECO:0000313" key="4">
    <source>
        <dbReference type="Proteomes" id="UP000799778"/>
    </source>
</evidence>
<reference evidence="3" key="1">
    <citation type="journal article" date="2020" name="Stud. Mycol.">
        <title>101 Dothideomycetes genomes: a test case for predicting lifestyles and emergence of pathogens.</title>
        <authorList>
            <person name="Haridas S."/>
            <person name="Albert R."/>
            <person name="Binder M."/>
            <person name="Bloem J."/>
            <person name="Labutti K."/>
            <person name="Salamov A."/>
            <person name="Andreopoulos B."/>
            <person name="Baker S."/>
            <person name="Barry K."/>
            <person name="Bills G."/>
            <person name="Bluhm B."/>
            <person name="Cannon C."/>
            <person name="Castanera R."/>
            <person name="Culley D."/>
            <person name="Daum C."/>
            <person name="Ezra D."/>
            <person name="Gonzalez J."/>
            <person name="Henrissat B."/>
            <person name="Kuo A."/>
            <person name="Liang C."/>
            <person name="Lipzen A."/>
            <person name="Lutzoni F."/>
            <person name="Magnuson J."/>
            <person name="Mondo S."/>
            <person name="Nolan M."/>
            <person name="Ohm R."/>
            <person name="Pangilinan J."/>
            <person name="Park H.-J."/>
            <person name="Ramirez L."/>
            <person name="Alfaro M."/>
            <person name="Sun H."/>
            <person name="Tritt A."/>
            <person name="Yoshinaga Y."/>
            <person name="Zwiers L.-H."/>
            <person name="Turgeon B."/>
            <person name="Goodwin S."/>
            <person name="Spatafora J."/>
            <person name="Crous P."/>
            <person name="Grigoriev I."/>
        </authorList>
    </citation>
    <scope>NUCLEOTIDE SEQUENCE</scope>
    <source>
        <strain evidence="3">CBS 175.79</strain>
    </source>
</reference>
<dbReference type="PANTHER" id="PTHR48079:SF6">
    <property type="entry name" value="NAD(P)-BINDING DOMAIN-CONTAINING PROTEIN-RELATED"/>
    <property type="match status" value="1"/>
</dbReference>
<dbReference type="GO" id="GO:0004029">
    <property type="term" value="F:aldehyde dehydrogenase (NAD+) activity"/>
    <property type="evidence" value="ECO:0007669"/>
    <property type="project" value="TreeGrafter"/>
</dbReference>